<evidence type="ECO:0000313" key="1">
    <source>
        <dbReference type="EMBL" id="SBS48395.1"/>
    </source>
</evidence>
<accession>A0A1A8UJY0</accession>
<name>A0A1A8UJY0_NOTFU</name>
<reference evidence="1" key="2">
    <citation type="submission" date="2016-06" db="EMBL/GenBank/DDBJ databases">
        <title>The genome of a short-lived fish provides insights into sex chromosome evolution and the genetic control of aging.</title>
        <authorList>
            <person name="Reichwald K."/>
            <person name="Felder M."/>
            <person name="Petzold A."/>
            <person name="Koch P."/>
            <person name="Groth M."/>
            <person name="Platzer M."/>
        </authorList>
    </citation>
    <scope>NUCLEOTIDE SEQUENCE</scope>
    <source>
        <tissue evidence="1">Brain</tissue>
    </source>
</reference>
<feature type="non-terminal residue" evidence="1">
    <location>
        <position position="1"/>
    </location>
</feature>
<dbReference type="AlphaFoldDB" id="A0A1A8UJY0"/>
<proteinExistence type="predicted"/>
<dbReference type="EMBL" id="HAEJ01007938">
    <property type="protein sequence ID" value="SBS48395.1"/>
    <property type="molecule type" value="Transcribed_RNA"/>
</dbReference>
<organism evidence="1">
    <name type="scientific">Nothobranchius furzeri</name>
    <name type="common">Turquoise killifish</name>
    <dbReference type="NCBI Taxonomy" id="105023"/>
    <lineage>
        <taxon>Eukaryota</taxon>
        <taxon>Metazoa</taxon>
        <taxon>Chordata</taxon>
        <taxon>Craniata</taxon>
        <taxon>Vertebrata</taxon>
        <taxon>Euteleostomi</taxon>
        <taxon>Actinopterygii</taxon>
        <taxon>Neopterygii</taxon>
        <taxon>Teleostei</taxon>
        <taxon>Neoteleostei</taxon>
        <taxon>Acanthomorphata</taxon>
        <taxon>Ovalentaria</taxon>
        <taxon>Atherinomorphae</taxon>
        <taxon>Cyprinodontiformes</taxon>
        <taxon>Nothobranchiidae</taxon>
        <taxon>Nothobranchius</taxon>
    </lineage>
</organism>
<feature type="non-terminal residue" evidence="1">
    <location>
        <position position="48"/>
    </location>
</feature>
<gene>
    <name evidence="1" type="primary">SUN1</name>
</gene>
<reference evidence="1" key="1">
    <citation type="submission" date="2016-05" db="EMBL/GenBank/DDBJ databases">
        <authorList>
            <person name="Lavstsen T."/>
            <person name="Jespersen J.S."/>
        </authorList>
    </citation>
    <scope>NUCLEOTIDE SEQUENCE</scope>
    <source>
        <tissue evidence="1">Brain</tissue>
    </source>
</reference>
<protein>
    <submittedName>
        <fullName evidence="1">Sad1 and UNC84 domain containing 1</fullName>
    </submittedName>
</protein>
<sequence>ICRLSSSLRRTMSPSRSSRCRFCPTGATGSTPACIGSECTGHPEMSGH</sequence>